<comment type="caution">
    <text evidence="5">The sequence shown here is derived from an EMBL/GenBank/DDBJ whole genome shotgun (WGS) entry which is preliminary data.</text>
</comment>
<reference evidence="5 6" key="1">
    <citation type="submission" date="2022-12" db="EMBL/GenBank/DDBJ databases">
        <title>Chromosome-level genome of Tegillarca granosa.</title>
        <authorList>
            <person name="Kim J."/>
        </authorList>
    </citation>
    <scope>NUCLEOTIDE SEQUENCE [LARGE SCALE GENOMIC DNA]</scope>
    <source>
        <strain evidence="5">Teg-2019</strain>
        <tissue evidence="5">Adductor muscle</tissue>
    </source>
</reference>
<evidence type="ECO:0000313" key="5">
    <source>
        <dbReference type="EMBL" id="KAJ8302196.1"/>
    </source>
</evidence>
<evidence type="ECO:0000256" key="1">
    <source>
        <dbReference type="ARBA" id="ARBA00010948"/>
    </source>
</evidence>
<dbReference type="Proteomes" id="UP001217089">
    <property type="component" value="Unassembled WGS sequence"/>
</dbReference>
<evidence type="ECO:0000259" key="4">
    <source>
        <dbReference type="Pfam" id="PF26573"/>
    </source>
</evidence>
<keyword evidence="2" id="KW-0072">Autophagy</keyword>
<dbReference type="PANTHER" id="PTHR31139:SF4">
    <property type="entry name" value="ECTOPIC P GRANULES PROTEIN 5 HOMOLOG"/>
    <property type="match status" value="1"/>
</dbReference>
<keyword evidence="6" id="KW-1185">Reference proteome</keyword>
<comment type="similarity">
    <text evidence="1">Belongs to the EPG5 family.</text>
</comment>
<feature type="domain" description="Epg5-like central TPR repeats" evidence="3">
    <location>
        <begin position="595"/>
        <end position="970"/>
    </location>
</feature>
<protein>
    <recommendedName>
        <fullName evidence="7">Ectopic P granules protein 5 homolog</fullName>
    </recommendedName>
</protein>
<dbReference type="EMBL" id="JARBDR010000918">
    <property type="protein sequence ID" value="KAJ8302196.1"/>
    <property type="molecule type" value="Genomic_DNA"/>
</dbReference>
<evidence type="ECO:0008006" key="7">
    <source>
        <dbReference type="Google" id="ProtNLM"/>
    </source>
</evidence>
<dbReference type="Pfam" id="PF26103">
    <property type="entry name" value="TPR_Epg5"/>
    <property type="match status" value="1"/>
</dbReference>
<evidence type="ECO:0000313" key="6">
    <source>
        <dbReference type="Proteomes" id="UP001217089"/>
    </source>
</evidence>
<proteinExistence type="inferred from homology"/>
<accession>A0ABQ9EA24</accession>
<evidence type="ECO:0000259" key="3">
    <source>
        <dbReference type="Pfam" id="PF26103"/>
    </source>
</evidence>
<sequence>MSLCKLLSDSSSQTDSNSTLSVIKFWIKVVTKISKWYQDKNCCYLIDLFVKSAFMCKVGLEAIKPEFQDTMQAHIREASQQGVVQSIVSWVASGVNCASVPSLLEKMASPETFCWLSFVILDIESKSEIQSKLWPSMCNELHSDHKMSPEQALKKSIIRLKLESAPGINSLSIYRWGHLAMNIPFDHPVLPIVWQRFFVLFLGRPTSSSSVQQRASVGERFYDNSKERKKIRKRLGEACDYHMDYKIDQTSDTTNKKEQSENTENNQLENLKFVPKKEFHLELSRLFQTMQLWIEEPTLHDAKLYLPALPPQYQSDKLLQLFQNQTAPWLEFMDMDQIVYEQAQMTSEWMTSLQGDKTKLIPPDRAVVISAKERILNRLKRHDSPLDPPPLQPDKALVPDVNVSLFEDKQAIMHLLNSDLNILKEYAKSFHVRISHHVAIDDDFCKLLPQLYYNKPSQVKVTIECKGIINPLHRCSNPAVVNVNIKEKTVDEIVQRQIDENRAEFKQKMIEGLNPPPQNVCVAAVHVENVITILVKLCRSCTDELRLSQYNDISCSLFFRLIEIMNVDVEFYPPSKQFFSSCIDLLGKEFIQKDASKTEHILQLSLDCPNMAGHLSPHFVPINCPHLYISMYERLVQILQAQNPNLVFMLLTKFEIADWLRTKVPGTLELKRFADVLGAALYSCGADPDDKHSMVFELYIRHLSALLQHQFPSNLNNVINIVLQGTATQKIHVKAWEIIYSKCFPSSVTKDKMVNRENDPFNVLSIEQIKEILNWMGTFFLQVRISSADYANFGLYPKLKSYVPHIIQLQVDMILCLVQKIIPNLSDFNPSQTLDMLWTTAIEVFAPWIITLKTESQLLSPWIQTDVDNSKLVVEKFRSILDKFHQNFRSIIPPYQKDILNMTWMYFTGNLCNKDTPKHVTKVYVDELIQLPWQQFKPDFHVLESMAKLKESNCEESFELLSHIVSVVDWTEILMFYQQYHPGEGLSIFMGHLLLFLMQCHGESKHIEIPNIEQKMLQAEMYNWLPLTSDKFRHASNWFLQTCDPKCIQAERTSTLSLGLRLLKSASGFNVPSSGHWSAELSVKRQNYVHSIVQLICQCTYDTEVNMNTISTVLINLLTEIETVIGAVVDLRIQKEETLDLVKEVFSLLNNCNPDNRSVDVMTTTIYQWLQSSPSSILLLPSIQASSRCLASHKQIVQIVEECIQVYFKGGLDKSDGGGWDQVLAAIQIPDMNVEEFLDTALEEGSYLLLYGCIVLKLPLCQKLSDERDLTVQLLDWSDRARPTPETESRLILWWFKIMEMILRQIDFGLDQSSCINLLQRFVAILHQQGKERESGGILGAIGFGKQSPLTPQFRIIARALSAMISLQIDGDSVLRLNQEEELANTSQSRTDVGTLQSMKTSKQYQSFKSEIEIAVIFVTDRSNCLRHTQELLHNLSLAFYPDNEFLSVVHHQGN</sequence>
<feature type="domain" description="Epg5-like TPR" evidence="4">
    <location>
        <begin position="128"/>
        <end position="334"/>
    </location>
</feature>
<evidence type="ECO:0000256" key="2">
    <source>
        <dbReference type="ARBA" id="ARBA00023006"/>
    </source>
</evidence>
<organism evidence="5 6">
    <name type="scientific">Tegillarca granosa</name>
    <name type="common">Malaysian cockle</name>
    <name type="synonym">Anadara granosa</name>
    <dbReference type="NCBI Taxonomy" id="220873"/>
    <lineage>
        <taxon>Eukaryota</taxon>
        <taxon>Metazoa</taxon>
        <taxon>Spiralia</taxon>
        <taxon>Lophotrochozoa</taxon>
        <taxon>Mollusca</taxon>
        <taxon>Bivalvia</taxon>
        <taxon>Autobranchia</taxon>
        <taxon>Pteriomorphia</taxon>
        <taxon>Arcoida</taxon>
        <taxon>Arcoidea</taxon>
        <taxon>Arcidae</taxon>
        <taxon>Tegillarca</taxon>
    </lineage>
</organism>
<dbReference type="InterPro" id="IPR058750">
    <property type="entry name" value="TPR_Epg5"/>
</dbReference>
<name>A0ABQ9EA24_TEGGR</name>
<dbReference type="InterPro" id="IPR051436">
    <property type="entry name" value="Autophagy-related_EPG5"/>
</dbReference>
<dbReference type="Pfam" id="PF26573">
    <property type="entry name" value="TPR_Epg5_2"/>
    <property type="match status" value="1"/>
</dbReference>
<dbReference type="PANTHER" id="PTHR31139">
    <property type="entry name" value="ECTOPIC P GRANULES PROTEIN 5 HOMOLOG"/>
    <property type="match status" value="1"/>
</dbReference>
<gene>
    <name evidence="5" type="ORF">KUTeg_021183</name>
</gene>
<dbReference type="InterPro" id="IPR059030">
    <property type="entry name" value="TPR_Epg5_mid"/>
</dbReference>